<evidence type="ECO:0000256" key="2">
    <source>
        <dbReference type="ARBA" id="ARBA00023136"/>
    </source>
</evidence>
<organism evidence="5 6">
    <name type="scientific">Reichenbachiella carrageenanivorans</name>
    <dbReference type="NCBI Taxonomy" id="2979869"/>
    <lineage>
        <taxon>Bacteria</taxon>
        <taxon>Pseudomonadati</taxon>
        <taxon>Bacteroidota</taxon>
        <taxon>Cytophagia</taxon>
        <taxon>Cytophagales</taxon>
        <taxon>Reichenbachiellaceae</taxon>
        <taxon>Reichenbachiella</taxon>
    </lineage>
</organism>
<accession>A0ABY6CZD9</accession>
<dbReference type="Pfam" id="PF01103">
    <property type="entry name" value="Omp85"/>
    <property type="match status" value="1"/>
</dbReference>
<feature type="domain" description="Bacterial surface antigen (D15)" evidence="4">
    <location>
        <begin position="215"/>
        <end position="421"/>
    </location>
</feature>
<evidence type="ECO:0000313" key="6">
    <source>
        <dbReference type="Proteomes" id="UP001062165"/>
    </source>
</evidence>
<protein>
    <submittedName>
        <fullName evidence="5">Outer membrane protein assembly factor</fullName>
    </submittedName>
</protein>
<feature type="signal peptide" evidence="3">
    <location>
        <begin position="1"/>
        <end position="21"/>
    </location>
</feature>
<dbReference type="EMBL" id="CP106735">
    <property type="protein sequence ID" value="UXX78784.1"/>
    <property type="molecule type" value="Genomic_DNA"/>
</dbReference>
<feature type="chain" id="PRO_5046368705" evidence="3">
    <location>
        <begin position="22"/>
        <end position="421"/>
    </location>
</feature>
<dbReference type="RefSeq" id="WP_263050528.1">
    <property type="nucleotide sequence ID" value="NZ_CP106735.1"/>
</dbReference>
<dbReference type="InterPro" id="IPR000184">
    <property type="entry name" value="Bac_surfAg_D15"/>
</dbReference>
<name>A0ABY6CZD9_9BACT</name>
<sequence length="421" mass="47319">MNKIFILCLLLSLVGFSRLSAQTDSTSVASESAEDEEKLIRELSFVPMPVLAANPAMGFMYGLAPSASWMMGDDASTHRSSLVSSIIYTTKKQFLFFIKTNIFLKDDSWNLMGDWRYFATSQPTYGLGTGPSSNTLASNGFEYDDGSYSKGINEAQMMDFNYLRFHETALKRVGDTRFFAGLGYHLDYHYNIDDKLLGLGNDGIIDAGDTVTSHYAYSTYYGFDPESYLLSGISINGLFDSRNNMINPTDGRYGFISFHINPTFFGSDKNSTSLWLEYRDYFRMSQKRPRHLIGVWTYANFVTSGEVPYLDLPAIGWDQFGRSGRAYPQGRFRGQSIAYAEAEYRFPLMVNSDLIGGVIFANATTATNEDTDLNLFEYVDPGVGLGLRVMINKKSQTNISLDYAWGRYGAQGFYLNVNETF</sequence>
<dbReference type="Proteomes" id="UP001062165">
    <property type="component" value="Chromosome"/>
</dbReference>
<evidence type="ECO:0000313" key="5">
    <source>
        <dbReference type="EMBL" id="UXX78784.1"/>
    </source>
</evidence>
<dbReference type="Gene3D" id="2.40.160.50">
    <property type="entry name" value="membrane protein fhac: a member of the omp85/tpsb transporter family"/>
    <property type="match status" value="1"/>
</dbReference>
<evidence type="ECO:0000256" key="1">
    <source>
        <dbReference type="ARBA" id="ARBA00004370"/>
    </source>
</evidence>
<keyword evidence="2" id="KW-0472">Membrane</keyword>
<keyword evidence="3" id="KW-0732">Signal</keyword>
<gene>
    <name evidence="5" type="ORF">N7E81_15605</name>
</gene>
<proteinExistence type="predicted"/>
<reference evidence="5" key="1">
    <citation type="submission" date="2022-10" db="EMBL/GenBank/DDBJ databases">
        <title>Comparative genomics and taxonomic characterization of three novel marine species of genus Reichenbachiella exhibiting antioxidant and polysaccharide degradation activities.</title>
        <authorList>
            <person name="Muhammad N."/>
            <person name="Lee Y.-J."/>
            <person name="Ko J."/>
            <person name="Kim S.-G."/>
        </authorList>
    </citation>
    <scope>NUCLEOTIDE SEQUENCE</scope>
    <source>
        <strain evidence="5">Wsw4-B4</strain>
    </source>
</reference>
<comment type="subcellular location">
    <subcellularLocation>
        <location evidence="1">Membrane</location>
    </subcellularLocation>
</comment>
<keyword evidence="6" id="KW-1185">Reference proteome</keyword>
<evidence type="ECO:0000259" key="4">
    <source>
        <dbReference type="Pfam" id="PF01103"/>
    </source>
</evidence>
<evidence type="ECO:0000256" key="3">
    <source>
        <dbReference type="SAM" id="SignalP"/>
    </source>
</evidence>